<feature type="domain" description="Fido" evidence="3">
    <location>
        <begin position="184"/>
        <end position="324"/>
    </location>
</feature>
<dbReference type="InterPro" id="IPR003812">
    <property type="entry name" value="Fido"/>
</dbReference>
<keyword evidence="5" id="KW-1185">Reference proteome</keyword>
<gene>
    <name evidence="4" type="ORF">EV671_102751</name>
</gene>
<keyword evidence="1" id="KW-0547">Nucleotide-binding</keyword>
<keyword evidence="1" id="KW-0067">ATP-binding</keyword>
<protein>
    <submittedName>
        <fullName evidence="4">Fic/DOC family protein</fullName>
    </submittedName>
</protein>
<dbReference type="Pfam" id="PF02661">
    <property type="entry name" value="Fic"/>
    <property type="match status" value="1"/>
</dbReference>
<evidence type="ECO:0000256" key="1">
    <source>
        <dbReference type="PIRSR" id="PIRSR640198-2"/>
    </source>
</evidence>
<evidence type="ECO:0000313" key="4">
    <source>
        <dbReference type="EMBL" id="TCU91120.1"/>
    </source>
</evidence>
<feature type="binding site" evidence="1">
    <location>
        <begin position="267"/>
        <end position="274"/>
    </location>
    <ligand>
        <name>ATP</name>
        <dbReference type="ChEBI" id="CHEBI:30616"/>
    </ligand>
</feature>
<dbReference type="Proteomes" id="UP000295110">
    <property type="component" value="Unassembled WGS sequence"/>
</dbReference>
<sequence length="422" mass="46734">MQRWLNELTAHQLVERHGEKRGARYALKLAPGSRPGTQRLGLQVTEPYIRVSEAGASIRDAVRLPAHLRKPVGHEEGLLDNYEPNVTYYLSQELRQGLLAMGSPPADTVPAAGTFANDILDRLLIDLSYASSHLEGNTYSRLDTMQLLEKGQAAEGKAAIETQMILNHKEAIEFLVHDASCTTVNPSAIKSLHALLSDGLMRNDADVGRLRDRGVEIAGSVYKPLASGLAIEAEFGMLIEKAAAILDPFEQALFLMVQLPYLQPFMDVNKRVSRLAANIPLIQANLCPLSFIDVPVNAYVDAALGVYELNRVDLLRDVFLFAYERSCQQYTAAKQSLRPPDPFRNRYRRQIGATIKGVVQADLPADVESIALHVPEDVPAEDRERFQYMVADEIAATNPDSAIRFGLRPLEFDAWLKAHGKA</sequence>
<dbReference type="GO" id="GO:0005524">
    <property type="term" value="F:ATP binding"/>
    <property type="evidence" value="ECO:0007669"/>
    <property type="project" value="UniProtKB-KW"/>
</dbReference>
<reference evidence="4 5" key="1">
    <citation type="submission" date="2019-03" db="EMBL/GenBank/DDBJ databases">
        <title>Genomic Encyclopedia of Type Strains, Phase IV (KMG-IV): sequencing the most valuable type-strain genomes for metagenomic binning, comparative biology and taxonomic classification.</title>
        <authorList>
            <person name="Goeker M."/>
        </authorList>
    </citation>
    <scope>NUCLEOTIDE SEQUENCE [LARGE SCALE GENOMIC DNA]</scope>
    <source>
        <strain evidence="4 5">DSM 654</strain>
    </source>
</reference>
<evidence type="ECO:0000313" key="5">
    <source>
        <dbReference type="Proteomes" id="UP000295110"/>
    </source>
</evidence>
<dbReference type="Gene3D" id="1.10.3290.10">
    <property type="entry name" value="Fido-like domain"/>
    <property type="match status" value="1"/>
</dbReference>
<dbReference type="SUPFAM" id="SSF140931">
    <property type="entry name" value="Fic-like"/>
    <property type="match status" value="1"/>
</dbReference>
<feature type="site" description="Important for autoinhibition of adenylyltransferase activity" evidence="2">
    <location>
        <position position="135"/>
    </location>
</feature>
<dbReference type="InterPro" id="IPR040198">
    <property type="entry name" value="Fido_containing"/>
</dbReference>
<name>A0A4R3UL07_ROSSA</name>
<dbReference type="AlphaFoldDB" id="A0A4R3UL07"/>
<accession>A0A4R3UL07</accession>
<evidence type="ECO:0000256" key="2">
    <source>
        <dbReference type="PIRSR" id="PIRSR640198-3"/>
    </source>
</evidence>
<evidence type="ECO:0000259" key="3">
    <source>
        <dbReference type="PROSITE" id="PS51459"/>
    </source>
</evidence>
<organism evidence="4 5">
    <name type="scientific">Roseateles saccharophilus</name>
    <name type="common">Pseudomonas saccharophila</name>
    <dbReference type="NCBI Taxonomy" id="304"/>
    <lineage>
        <taxon>Bacteria</taxon>
        <taxon>Pseudomonadati</taxon>
        <taxon>Pseudomonadota</taxon>
        <taxon>Betaproteobacteria</taxon>
        <taxon>Burkholderiales</taxon>
        <taxon>Sphaerotilaceae</taxon>
        <taxon>Roseateles</taxon>
    </lineage>
</organism>
<comment type="caution">
    <text evidence="4">The sequence shown here is derived from an EMBL/GenBank/DDBJ whole genome shotgun (WGS) entry which is preliminary data.</text>
</comment>
<dbReference type="EMBL" id="SMBU01000027">
    <property type="protein sequence ID" value="TCU91120.1"/>
    <property type="molecule type" value="Genomic_DNA"/>
</dbReference>
<dbReference type="InterPro" id="IPR036597">
    <property type="entry name" value="Fido-like_dom_sf"/>
</dbReference>
<dbReference type="PROSITE" id="PS51459">
    <property type="entry name" value="FIDO"/>
    <property type="match status" value="1"/>
</dbReference>
<dbReference type="PANTHER" id="PTHR13504:SF38">
    <property type="entry name" value="FIDO DOMAIN-CONTAINING PROTEIN"/>
    <property type="match status" value="1"/>
</dbReference>
<dbReference type="PANTHER" id="PTHR13504">
    <property type="entry name" value="FIDO DOMAIN-CONTAINING PROTEIN DDB_G0283145"/>
    <property type="match status" value="1"/>
</dbReference>
<proteinExistence type="predicted"/>